<feature type="compositionally biased region" description="Low complexity" evidence="1">
    <location>
        <begin position="154"/>
        <end position="175"/>
    </location>
</feature>
<keyword evidence="3" id="KW-1185">Reference proteome</keyword>
<dbReference type="PROSITE" id="PS51257">
    <property type="entry name" value="PROKAR_LIPOPROTEIN"/>
    <property type="match status" value="1"/>
</dbReference>
<organism evidence="2 3">
    <name type="scientific">Solidesulfovibrio fructosivorans JJ]</name>
    <dbReference type="NCBI Taxonomy" id="596151"/>
    <lineage>
        <taxon>Bacteria</taxon>
        <taxon>Pseudomonadati</taxon>
        <taxon>Thermodesulfobacteriota</taxon>
        <taxon>Desulfovibrionia</taxon>
        <taxon>Desulfovibrionales</taxon>
        <taxon>Desulfovibrionaceae</taxon>
        <taxon>Solidesulfovibrio</taxon>
    </lineage>
</organism>
<dbReference type="AlphaFoldDB" id="E1JRF8"/>
<gene>
    <name evidence="2" type="ORF">DesfrDRAFT_0207</name>
</gene>
<protein>
    <submittedName>
        <fullName evidence="2">Uncharacterized protein</fullName>
    </submittedName>
</protein>
<evidence type="ECO:0000256" key="1">
    <source>
        <dbReference type="SAM" id="MobiDB-lite"/>
    </source>
</evidence>
<dbReference type="EMBL" id="AECZ01000001">
    <property type="protein sequence ID" value="EFL53159.1"/>
    <property type="molecule type" value="Genomic_DNA"/>
</dbReference>
<feature type="region of interest" description="Disordered" evidence="1">
    <location>
        <begin position="96"/>
        <end position="211"/>
    </location>
</feature>
<sequence length="211" mass="21439">MGRFFFFRSLTPVWIMLLALLVCGCQKTVRGLGVGNVAYTKRQTFVLAAPDPNASVVASLGANVSVTVSSSKNAFRRVDFDNGRVVGWVREDALSSSTVKETAPAAQPARRAPTKRVPAASAKAAKDEGAVAKDATSAPPVDTPQAVETPPAAPASTAPAAAQAPTAPEAAPPAAKGGSGGILSPKDAQAAPPPRAPATGKQANPEAFDPF</sequence>
<dbReference type="Proteomes" id="UP000006250">
    <property type="component" value="Unassembled WGS sequence"/>
</dbReference>
<dbReference type="STRING" id="596151.DesfrDRAFT_0207"/>
<accession>E1JRF8</accession>
<proteinExistence type="predicted"/>
<evidence type="ECO:0000313" key="3">
    <source>
        <dbReference type="Proteomes" id="UP000006250"/>
    </source>
</evidence>
<comment type="caution">
    <text evidence="2">The sequence shown here is derived from an EMBL/GenBank/DDBJ whole genome shotgun (WGS) entry which is preliminary data.</text>
</comment>
<dbReference type="Gene3D" id="2.30.30.40">
    <property type="entry name" value="SH3 Domains"/>
    <property type="match status" value="1"/>
</dbReference>
<name>E1JRF8_SOLFR</name>
<dbReference type="RefSeq" id="WP_005990249.1">
    <property type="nucleotide sequence ID" value="NZ_AECZ01000001.1"/>
</dbReference>
<evidence type="ECO:0000313" key="2">
    <source>
        <dbReference type="EMBL" id="EFL53159.1"/>
    </source>
</evidence>
<reference evidence="2 3" key="1">
    <citation type="submission" date="2010-08" db="EMBL/GenBank/DDBJ databases">
        <title>The draft genome of Desulfovibrio fructosovorans JJ.</title>
        <authorList>
            <consortium name="US DOE Joint Genome Institute (JGI-PGF)"/>
            <person name="Lucas S."/>
            <person name="Copeland A."/>
            <person name="Lapidus A."/>
            <person name="Cheng J.-F."/>
            <person name="Bruce D."/>
            <person name="Goodwin L."/>
            <person name="Pitluck S."/>
            <person name="Land M.L."/>
            <person name="Hauser L."/>
            <person name="Chang Y.-J."/>
            <person name="Jeffries C."/>
            <person name="Wall J.D."/>
            <person name="Stahl D.A."/>
            <person name="Arkin A.P."/>
            <person name="Dehal P."/>
            <person name="Stolyar S.M."/>
            <person name="Hazen T.C."/>
            <person name="Woyke T.J."/>
        </authorList>
    </citation>
    <scope>NUCLEOTIDE SEQUENCE [LARGE SCALE GENOMIC DNA]</scope>
    <source>
        <strain evidence="2 3">JJ</strain>
    </source>
</reference>